<keyword evidence="8" id="KW-0723">Serine/threonine-protein kinase</keyword>
<dbReference type="CDD" id="cd14014">
    <property type="entry name" value="STKc_PknB_like"/>
    <property type="match status" value="1"/>
</dbReference>
<keyword evidence="3 8" id="KW-0418">Kinase</keyword>
<dbReference type="Proteomes" id="UP000886757">
    <property type="component" value="Unassembled WGS sequence"/>
</dbReference>
<evidence type="ECO:0000313" key="8">
    <source>
        <dbReference type="EMBL" id="HIR14620.1"/>
    </source>
</evidence>
<dbReference type="Gene3D" id="3.30.200.20">
    <property type="entry name" value="Phosphorylase Kinase, domain 1"/>
    <property type="match status" value="1"/>
</dbReference>
<gene>
    <name evidence="8" type="ORF">IAB31_11940</name>
</gene>
<comment type="caution">
    <text evidence="8">The sequence shown here is derived from an EMBL/GenBank/DDBJ whole genome shotgun (WGS) entry which is preliminary data.</text>
</comment>
<dbReference type="PANTHER" id="PTHR43289">
    <property type="entry name" value="MITOGEN-ACTIVATED PROTEIN KINASE KINASE KINASE 20-RELATED"/>
    <property type="match status" value="1"/>
</dbReference>
<dbReference type="PROSITE" id="PS50011">
    <property type="entry name" value="PROTEIN_KINASE_DOM"/>
    <property type="match status" value="1"/>
</dbReference>
<keyword evidence="6" id="KW-0472">Membrane</keyword>
<dbReference type="SUPFAM" id="SSF56112">
    <property type="entry name" value="Protein kinase-like (PK-like)"/>
    <property type="match status" value="1"/>
</dbReference>
<reference evidence="8" key="1">
    <citation type="submission" date="2020-10" db="EMBL/GenBank/DDBJ databases">
        <authorList>
            <person name="Gilroy R."/>
        </authorList>
    </citation>
    <scope>NUCLEOTIDE SEQUENCE</scope>
    <source>
        <strain evidence="8">ChiSjej4B22-8148</strain>
    </source>
</reference>
<evidence type="ECO:0000313" key="9">
    <source>
        <dbReference type="Proteomes" id="UP000886757"/>
    </source>
</evidence>
<feature type="transmembrane region" description="Helical" evidence="6">
    <location>
        <begin position="368"/>
        <end position="391"/>
    </location>
</feature>
<evidence type="ECO:0000256" key="3">
    <source>
        <dbReference type="ARBA" id="ARBA00022777"/>
    </source>
</evidence>
<dbReference type="PROSITE" id="PS00109">
    <property type="entry name" value="PROTEIN_KINASE_TYR"/>
    <property type="match status" value="1"/>
</dbReference>
<name>A0A9D1AE00_9FIRM</name>
<keyword evidence="4 5" id="KW-0067">ATP-binding</keyword>
<dbReference type="InterPro" id="IPR008266">
    <property type="entry name" value="Tyr_kinase_AS"/>
</dbReference>
<reference evidence="8" key="2">
    <citation type="journal article" date="2021" name="PeerJ">
        <title>Extensive microbial diversity within the chicken gut microbiome revealed by metagenomics and culture.</title>
        <authorList>
            <person name="Gilroy R."/>
            <person name="Ravi A."/>
            <person name="Getino M."/>
            <person name="Pursley I."/>
            <person name="Horton D.L."/>
            <person name="Alikhan N.F."/>
            <person name="Baker D."/>
            <person name="Gharbi K."/>
            <person name="Hall N."/>
            <person name="Watson M."/>
            <person name="Adriaenssens E.M."/>
            <person name="Foster-Nyarko E."/>
            <person name="Jarju S."/>
            <person name="Secka A."/>
            <person name="Antonio M."/>
            <person name="Oren A."/>
            <person name="Chaudhuri R.R."/>
            <person name="La Ragione R."/>
            <person name="Hildebrand F."/>
            <person name="Pallen M.J."/>
        </authorList>
    </citation>
    <scope>NUCLEOTIDE SEQUENCE</scope>
    <source>
        <strain evidence="8">ChiSjej4B22-8148</strain>
    </source>
</reference>
<evidence type="ECO:0000259" key="7">
    <source>
        <dbReference type="PROSITE" id="PS50011"/>
    </source>
</evidence>
<dbReference type="InterPro" id="IPR011009">
    <property type="entry name" value="Kinase-like_dom_sf"/>
</dbReference>
<dbReference type="AlphaFoldDB" id="A0A9D1AE00"/>
<keyword evidence="2 5" id="KW-0547">Nucleotide-binding</keyword>
<keyword evidence="6" id="KW-1133">Transmembrane helix</keyword>
<evidence type="ECO:0000256" key="2">
    <source>
        <dbReference type="ARBA" id="ARBA00022741"/>
    </source>
</evidence>
<dbReference type="EMBL" id="DVGK01000137">
    <property type="protein sequence ID" value="HIR14620.1"/>
    <property type="molecule type" value="Genomic_DNA"/>
</dbReference>
<organism evidence="8 9">
    <name type="scientific">Candidatus Choladousia intestinavium</name>
    <dbReference type="NCBI Taxonomy" id="2840727"/>
    <lineage>
        <taxon>Bacteria</taxon>
        <taxon>Bacillati</taxon>
        <taxon>Bacillota</taxon>
        <taxon>Clostridia</taxon>
        <taxon>Lachnospirales</taxon>
        <taxon>Lachnospiraceae</taxon>
        <taxon>Lachnospiraceae incertae sedis</taxon>
        <taxon>Candidatus Choladousia</taxon>
    </lineage>
</organism>
<evidence type="ECO:0000256" key="1">
    <source>
        <dbReference type="ARBA" id="ARBA00022679"/>
    </source>
</evidence>
<dbReference type="Pfam" id="PF00069">
    <property type="entry name" value="Pkinase"/>
    <property type="match status" value="1"/>
</dbReference>
<dbReference type="GO" id="GO:0005524">
    <property type="term" value="F:ATP binding"/>
    <property type="evidence" value="ECO:0007669"/>
    <property type="project" value="UniProtKB-UniRule"/>
</dbReference>
<dbReference type="InterPro" id="IPR017441">
    <property type="entry name" value="Protein_kinase_ATP_BS"/>
</dbReference>
<evidence type="ECO:0000256" key="4">
    <source>
        <dbReference type="ARBA" id="ARBA00022840"/>
    </source>
</evidence>
<dbReference type="PANTHER" id="PTHR43289:SF34">
    <property type="entry name" value="SERINE_THREONINE-PROTEIN KINASE YBDM-RELATED"/>
    <property type="match status" value="1"/>
</dbReference>
<dbReference type="GO" id="GO:0004674">
    <property type="term" value="F:protein serine/threonine kinase activity"/>
    <property type="evidence" value="ECO:0007669"/>
    <property type="project" value="UniProtKB-KW"/>
</dbReference>
<accession>A0A9D1AE00</accession>
<proteinExistence type="predicted"/>
<dbReference type="InterPro" id="IPR000719">
    <property type="entry name" value="Prot_kinase_dom"/>
</dbReference>
<dbReference type="PROSITE" id="PS00107">
    <property type="entry name" value="PROTEIN_KINASE_ATP"/>
    <property type="match status" value="1"/>
</dbReference>
<keyword evidence="1" id="KW-0808">Transferase</keyword>
<protein>
    <submittedName>
        <fullName evidence="8">Serine/threonine protein kinase</fullName>
    </submittedName>
</protein>
<feature type="domain" description="Protein kinase" evidence="7">
    <location>
        <begin position="46"/>
        <end position="316"/>
    </location>
</feature>
<evidence type="ECO:0000256" key="6">
    <source>
        <dbReference type="SAM" id="Phobius"/>
    </source>
</evidence>
<keyword evidence="6" id="KW-0812">Transmembrane</keyword>
<sequence>MNPERICFGCFQDKEPGSFCPHCGFNENEEQPYLALPLGTLLNGRYMVGKVLGVGGFGITYLGYDLTLEIKVAIKEYMPSSIAARNVDRYNVTLTGRVEEDYQYGMDRFLDEAKILAKLQNTPNIVSVQNYFKENKTAYFVMEYIDGRSLKAYLTTQGDKIPYTQALTILQPIMEALVQVHSLNLLHRDISPDNIYITSQGESRLLDFGAARFALGDGKSVSVILKHGYAPEEQYSSHGNQGPWTDVYAMGATLYRCITGTLPPDSVERIRRDTLKTPSELGVRIPKNIEQAILKALSVKTEDRFSNMESFLRALTGRLSVQEQVAAKVSERTRDSAIEQTVYSGSSDCMQKPNAFFRFIDYFKANPVIAWVSGIGLLIVIALCIILPIALSGGRKTTPIGGSGSSPVVNVPSATPDATIVPDATMVPSDPPVSAAEMETRDLGILNASIDIPTDYVVSEDGFNFVNEDRGCVITTSFVWNVVVPIYSLADVEENREEIVSSVMTEFDVPDYTILEADSDNIGGQEAYWIHFEGTDNKGVSMELIYMAIQGTNPFGCYSLLGAYHKGDEAGKEEVNKVLQTFRCNGTPDITYSMWYSDNVGIKIIIDDSIAQGSVWETEIPLTNGVAEVIVIYPTEAAKEAGLGNIDSPDSGGVEVGYVSEYGYSTPEELLDAHADSAAAAGGTAGERYTAVTGGAEWICQNYTISSFSFSSAAAVIDGQCFYLSAMYNDSNQEAVTALCNQVMASVRSW</sequence>
<dbReference type="Gene3D" id="1.10.510.10">
    <property type="entry name" value="Transferase(Phosphotransferase) domain 1"/>
    <property type="match status" value="1"/>
</dbReference>
<evidence type="ECO:0000256" key="5">
    <source>
        <dbReference type="PROSITE-ProRule" id="PRU10141"/>
    </source>
</evidence>
<feature type="binding site" evidence="5">
    <location>
        <position position="75"/>
    </location>
    <ligand>
        <name>ATP</name>
        <dbReference type="ChEBI" id="CHEBI:30616"/>
    </ligand>
</feature>